<proteinExistence type="predicted"/>
<keyword evidence="1" id="KW-0472">Membrane</keyword>
<accession>A0ABU0LU79</accession>
<keyword evidence="1" id="KW-0812">Transmembrane</keyword>
<dbReference type="EMBL" id="JAUSVR010000010">
    <property type="protein sequence ID" value="MDQ0512205.1"/>
    <property type="molecule type" value="Genomic_DNA"/>
</dbReference>
<feature type="transmembrane region" description="Helical" evidence="1">
    <location>
        <begin position="104"/>
        <end position="122"/>
    </location>
</feature>
<name>A0ABU0LU79_9HYPH</name>
<reference evidence="2 3" key="1">
    <citation type="submission" date="2023-07" db="EMBL/GenBank/DDBJ databases">
        <title>Genomic Encyclopedia of Type Strains, Phase IV (KMG-IV): sequencing the most valuable type-strain genomes for metagenomic binning, comparative biology and taxonomic classification.</title>
        <authorList>
            <person name="Goeker M."/>
        </authorList>
    </citation>
    <scope>NUCLEOTIDE SEQUENCE [LARGE SCALE GENOMIC DNA]</scope>
    <source>
        <strain evidence="2 3">DSM 15561</strain>
    </source>
</reference>
<evidence type="ECO:0000256" key="1">
    <source>
        <dbReference type="SAM" id="Phobius"/>
    </source>
</evidence>
<organism evidence="2 3">
    <name type="scientific">Ancylobacter amanitiformis</name>
    <dbReference type="NCBI Taxonomy" id="217069"/>
    <lineage>
        <taxon>Bacteria</taxon>
        <taxon>Pseudomonadati</taxon>
        <taxon>Pseudomonadota</taxon>
        <taxon>Alphaproteobacteria</taxon>
        <taxon>Hyphomicrobiales</taxon>
        <taxon>Xanthobacteraceae</taxon>
        <taxon>Ancylobacter</taxon>
    </lineage>
</organism>
<dbReference type="Proteomes" id="UP001235094">
    <property type="component" value="Unassembled WGS sequence"/>
</dbReference>
<feature type="transmembrane region" description="Helical" evidence="1">
    <location>
        <begin position="69"/>
        <end position="92"/>
    </location>
</feature>
<dbReference type="RefSeq" id="WP_306890884.1">
    <property type="nucleotide sequence ID" value="NZ_JAUSVR010000010.1"/>
</dbReference>
<evidence type="ECO:0000313" key="2">
    <source>
        <dbReference type="EMBL" id="MDQ0512205.1"/>
    </source>
</evidence>
<protein>
    <submittedName>
        <fullName evidence="2">Uncharacterized protein</fullName>
    </submittedName>
</protein>
<feature type="transmembrane region" description="Helical" evidence="1">
    <location>
        <begin position="15"/>
        <end position="33"/>
    </location>
</feature>
<evidence type="ECO:0000313" key="3">
    <source>
        <dbReference type="Proteomes" id="UP001235094"/>
    </source>
</evidence>
<keyword evidence="3" id="KW-1185">Reference proteome</keyword>
<keyword evidence="1" id="KW-1133">Transmembrane helix</keyword>
<gene>
    <name evidence="2" type="ORF">QOZ99_003107</name>
</gene>
<comment type="caution">
    <text evidence="2">The sequence shown here is derived from an EMBL/GenBank/DDBJ whole genome shotgun (WGS) entry which is preliminary data.</text>
</comment>
<sequence>MPDPTAPPPARRRSLPLAALSLLFRLIATLVILLDELVRPIYRPLIRRLAALALMQAFERWIAARGPLAVLALLLVPYATVEPLKFVALLWIAKGAVRTGTTMFVLAHLVSFVLIERIFTAGKPKLMTIAWMASIITSASTIRDRIVAWLRLDTLKRRARALLRRVRANLR</sequence>